<evidence type="ECO:0000313" key="3">
    <source>
        <dbReference type="Proteomes" id="UP000321960"/>
    </source>
</evidence>
<comment type="caution">
    <text evidence="1">The sequence shown here is derived from an EMBL/GenBank/DDBJ whole genome shotgun (WGS) entry which is preliminary data.</text>
</comment>
<dbReference type="Proteomes" id="UP000321960">
    <property type="component" value="Unassembled WGS sequence"/>
</dbReference>
<dbReference type="RefSeq" id="WP_147025578.1">
    <property type="nucleotide sequence ID" value="NZ_BJZU01000030.1"/>
</dbReference>
<reference evidence="4" key="2">
    <citation type="journal article" date="2019" name="Int. J. Syst. Evol. Microbiol.">
        <title>The Global Catalogue of Microorganisms (GCM) 10K type strain sequencing project: providing services to taxonomists for standard genome sequencing and annotation.</title>
        <authorList>
            <consortium name="The Broad Institute Genomics Platform"/>
            <consortium name="The Broad Institute Genome Sequencing Center for Infectious Disease"/>
            <person name="Wu L."/>
            <person name="Ma J."/>
        </authorList>
    </citation>
    <scope>NUCLEOTIDE SEQUENCE [LARGE SCALE GENOMIC DNA]</scope>
    <source>
        <strain evidence="4">NBRC 107715</strain>
    </source>
</reference>
<evidence type="ECO:0000313" key="1">
    <source>
        <dbReference type="EMBL" id="GEP03913.1"/>
    </source>
</evidence>
<name>A0A512J1W4_9HYPH</name>
<evidence type="ECO:0000313" key="2">
    <source>
        <dbReference type="EMBL" id="GLS65228.1"/>
    </source>
</evidence>
<gene>
    <name evidence="2" type="ORF">GCM10007888_36100</name>
    <name evidence="1" type="ORF">MOX02_19510</name>
</gene>
<reference evidence="2" key="1">
    <citation type="journal article" date="2014" name="Int. J. Syst. Evol. Microbiol.">
        <title>Complete genome of a new Firmicutes species belonging to the dominant human colonic microbiota ('Ruminococcus bicirculans') reveals two chromosomes and a selective capacity to utilize plant glucans.</title>
        <authorList>
            <consortium name="NISC Comparative Sequencing Program"/>
            <person name="Wegmann U."/>
            <person name="Louis P."/>
            <person name="Goesmann A."/>
            <person name="Henrissat B."/>
            <person name="Duncan S.H."/>
            <person name="Flint H.J."/>
        </authorList>
    </citation>
    <scope>NUCLEOTIDE SEQUENCE</scope>
    <source>
        <strain evidence="2">NBRC 107715</strain>
    </source>
</reference>
<proteinExistence type="predicted"/>
<reference evidence="1 3" key="3">
    <citation type="submission" date="2019-07" db="EMBL/GenBank/DDBJ databases">
        <title>Whole genome shotgun sequence of Methylobacterium oxalidis NBRC 107715.</title>
        <authorList>
            <person name="Hosoyama A."/>
            <person name="Uohara A."/>
            <person name="Ohji S."/>
            <person name="Ichikawa N."/>
        </authorList>
    </citation>
    <scope>NUCLEOTIDE SEQUENCE [LARGE SCALE GENOMIC DNA]</scope>
    <source>
        <strain evidence="1 3">NBRC 107715</strain>
    </source>
</reference>
<dbReference type="EMBL" id="BSPK01000067">
    <property type="protein sequence ID" value="GLS65228.1"/>
    <property type="molecule type" value="Genomic_DNA"/>
</dbReference>
<keyword evidence="4" id="KW-1185">Reference proteome</keyword>
<dbReference type="OrthoDB" id="7997868at2"/>
<dbReference type="EMBL" id="BJZU01000030">
    <property type="protein sequence ID" value="GEP03913.1"/>
    <property type="molecule type" value="Genomic_DNA"/>
</dbReference>
<dbReference type="AlphaFoldDB" id="A0A512J1W4"/>
<dbReference type="Proteomes" id="UP001156856">
    <property type="component" value="Unassembled WGS sequence"/>
</dbReference>
<protein>
    <recommendedName>
        <fullName evidence="5">PilZ domain-containing protein</fullName>
    </recommendedName>
</protein>
<evidence type="ECO:0008006" key="5">
    <source>
        <dbReference type="Google" id="ProtNLM"/>
    </source>
</evidence>
<sequence>MQKSHAARPSALDARLSAPKTAKILLGNEIVGCHLREEGGDDARLEMISAAGIPEHFVLAVGDGDERLARVTCRKQGANGAEIWVQFLGPARLAA</sequence>
<organism evidence="1 3">
    <name type="scientific">Methylobacterium oxalidis</name>
    <dbReference type="NCBI Taxonomy" id="944322"/>
    <lineage>
        <taxon>Bacteria</taxon>
        <taxon>Pseudomonadati</taxon>
        <taxon>Pseudomonadota</taxon>
        <taxon>Alphaproteobacteria</taxon>
        <taxon>Hyphomicrobiales</taxon>
        <taxon>Methylobacteriaceae</taxon>
        <taxon>Methylobacterium</taxon>
    </lineage>
</organism>
<accession>A0A512J1W4</accession>
<reference evidence="2" key="4">
    <citation type="submission" date="2023-01" db="EMBL/GenBank/DDBJ databases">
        <title>Draft genome sequence of Methylobacterium oxalidis strain NBRC 107715.</title>
        <authorList>
            <person name="Sun Q."/>
            <person name="Mori K."/>
        </authorList>
    </citation>
    <scope>NUCLEOTIDE SEQUENCE</scope>
    <source>
        <strain evidence="2">NBRC 107715</strain>
    </source>
</reference>
<evidence type="ECO:0000313" key="4">
    <source>
        <dbReference type="Proteomes" id="UP001156856"/>
    </source>
</evidence>